<sequence>MPPTARHIGPHSSRLVYALFSLISGGLSHLRGTVGQFPEGVHRHVKRAPTTEQVERILFPILIPVLVLLSVTILSFSWGTV</sequence>
<dbReference type="Proteomes" id="UP000772434">
    <property type="component" value="Unassembled WGS sequence"/>
</dbReference>
<name>A0A9P5U9E0_9AGAR</name>
<dbReference type="AlphaFoldDB" id="A0A9P5U9E0"/>
<dbReference type="EMBL" id="JADNRY010000037">
    <property type="protein sequence ID" value="KAF9070877.1"/>
    <property type="molecule type" value="Genomic_DNA"/>
</dbReference>
<keyword evidence="1" id="KW-0472">Membrane</keyword>
<evidence type="ECO:0000256" key="1">
    <source>
        <dbReference type="SAM" id="Phobius"/>
    </source>
</evidence>
<accession>A0A9P5U9E0</accession>
<gene>
    <name evidence="2" type="ORF">BDP27DRAFT_1323148</name>
</gene>
<evidence type="ECO:0000313" key="3">
    <source>
        <dbReference type="Proteomes" id="UP000772434"/>
    </source>
</evidence>
<keyword evidence="3" id="KW-1185">Reference proteome</keyword>
<organism evidence="2 3">
    <name type="scientific">Rhodocollybia butyracea</name>
    <dbReference type="NCBI Taxonomy" id="206335"/>
    <lineage>
        <taxon>Eukaryota</taxon>
        <taxon>Fungi</taxon>
        <taxon>Dikarya</taxon>
        <taxon>Basidiomycota</taxon>
        <taxon>Agaricomycotina</taxon>
        <taxon>Agaricomycetes</taxon>
        <taxon>Agaricomycetidae</taxon>
        <taxon>Agaricales</taxon>
        <taxon>Marasmiineae</taxon>
        <taxon>Omphalotaceae</taxon>
        <taxon>Rhodocollybia</taxon>
    </lineage>
</organism>
<comment type="caution">
    <text evidence="2">The sequence shown here is derived from an EMBL/GenBank/DDBJ whole genome shotgun (WGS) entry which is preliminary data.</text>
</comment>
<reference evidence="2" key="1">
    <citation type="submission" date="2020-11" db="EMBL/GenBank/DDBJ databases">
        <authorList>
            <consortium name="DOE Joint Genome Institute"/>
            <person name="Ahrendt S."/>
            <person name="Riley R."/>
            <person name="Andreopoulos W."/>
            <person name="Labutti K."/>
            <person name="Pangilinan J."/>
            <person name="Ruiz-Duenas F.J."/>
            <person name="Barrasa J.M."/>
            <person name="Sanchez-Garcia M."/>
            <person name="Camarero S."/>
            <person name="Miyauchi S."/>
            <person name="Serrano A."/>
            <person name="Linde D."/>
            <person name="Babiker R."/>
            <person name="Drula E."/>
            <person name="Ayuso-Fernandez I."/>
            <person name="Pacheco R."/>
            <person name="Padilla G."/>
            <person name="Ferreira P."/>
            <person name="Barriuso J."/>
            <person name="Kellner H."/>
            <person name="Castanera R."/>
            <person name="Alfaro M."/>
            <person name="Ramirez L."/>
            <person name="Pisabarro A.G."/>
            <person name="Kuo A."/>
            <person name="Tritt A."/>
            <person name="Lipzen A."/>
            <person name="He G."/>
            <person name="Yan M."/>
            <person name="Ng V."/>
            <person name="Cullen D."/>
            <person name="Martin F."/>
            <person name="Rosso M.-N."/>
            <person name="Henrissat B."/>
            <person name="Hibbett D."/>
            <person name="Martinez A.T."/>
            <person name="Grigoriev I.V."/>
        </authorList>
    </citation>
    <scope>NUCLEOTIDE SEQUENCE</scope>
    <source>
        <strain evidence="2">AH 40177</strain>
    </source>
</reference>
<keyword evidence="1" id="KW-1133">Transmembrane helix</keyword>
<feature type="transmembrane region" description="Helical" evidence="1">
    <location>
        <begin position="57"/>
        <end position="78"/>
    </location>
</feature>
<proteinExistence type="predicted"/>
<evidence type="ECO:0000313" key="2">
    <source>
        <dbReference type="EMBL" id="KAF9070877.1"/>
    </source>
</evidence>
<protein>
    <submittedName>
        <fullName evidence="2">Uncharacterized protein</fullName>
    </submittedName>
</protein>
<keyword evidence="1" id="KW-0812">Transmembrane</keyword>